<name>A0A8X6VL60_TRICX</name>
<dbReference type="Proteomes" id="UP000887159">
    <property type="component" value="Unassembled WGS sequence"/>
</dbReference>
<protein>
    <submittedName>
        <fullName evidence="1">Uncharacterized protein</fullName>
    </submittedName>
</protein>
<dbReference type="AlphaFoldDB" id="A0A8X6VL60"/>
<dbReference type="EMBL" id="BMAU01021296">
    <property type="protein sequence ID" value="GFY10250.1"/>
    <property type="molecule type" value="Genomic_DNA"/>
</dbReference>
<keyword evidence="2" id="KW-1185">Reference proteome</keyword>
<reference evidence="1" key="1">
    <citation type="submission" date="2020-08" db="EMBL/GenBank/DDBJ databases">
        <title>Multicomponent nature underlies the extraordinary mechanical properties of spider dragline silk.</title>
        <authorList>
            <person name="Kono N."/>
            <person name="Nakamura H."/>
            <person name="Mori M."/>
            <person name="Yoshida Y."/>
            <person name="Ohtoshi R."/>
            <person name="Malay A.D."/>
            <person name="Moran D.A.P."/>
            <person name="Tomita M."/>
            <person name="Numata K."/>
            <person name="Arakawa K."/>
        </authorList>
    </citation>
    <scope>NUCLEOTIDE SEQUENCE</scope>
</reference>
<evidence type="ECO:0000313" key="2">
    <source>
        <dbReference type="Proteomes" id="UP000887159"/>
    </source>
</evidence>
<accession>A0A8X6VL60</accession>
<evidence type="ECO:0000313" key="1">
    <source>
        <dbReference type="EMBL" id="GFY10250.1"/>
    </source>
</evidence>
<sequence length="92" mass="10348">MNSDDVQGLLESHNQELTIDGLIEIHEKEQGIEEPESLEPVQSEDRMMEFRIDGSLDSNKYAPHKVALPHINFCTVQSATKLPTGFPKMIPT</sequence>
<organism evidence="1 2">
    <name type="scientific">Trichonephila clavipes</name>
    <name type="common">Golden silk orbweaver</name>
    <name type="synonym">Nephila clavipes</name>
    <dbReference type="NCBI Taxonomy" id="2585209"/>
    <lineage>
        <taxon>Eukaryota</taxon>
        <taxon>Metazoa</taxon>
        <taxon>Ecdysozoa</taxon>
        <taxon>Arthropoda</taxon>
        <taxon>Chelicerata</taxon>
        <taxon>Arachnida</taxon>
        <taxon>Araneae</taxon>
        <taxon>Araneomorphae</taxon>
        <taxon>Entelegynae</taxon>
        <taxon>Araneoidea</taxon>
        <taxon>Nephilidae</taxon>
        <taxon>Trichonephila</taxon>
    </lineage>
</organism>
<comment type="caution">
    <text evidence="1">The sequence shown here is derived from an EMBL/GenBank/DDBJ whole genome shotgun (WGS) entry which is preliminary data.</text>
</comment>
<proteinExistence type="predicted"/>
<gene>
    <name evidence="1" type="ORF">TNCV_2629291</name>
</gene>